<comment type="function">
    <text evidence="2">Counteracts the endogenous Pycsar antiviral defense system. Phosphodiesterase that enables metal-dependent hydrolysis of host cyclic nucleotide Pycsar defense signals such as cCMP and cUMP.</text>
</comment>
<comment type="caution">
    <text evidence="5">The sequence shown here is derived from an EMBL/GenBank/DDBJ whole genome shotgun (WGS) entry which is preliminary data.</text>
</comment>
<protein>
    <submittedName>
        <fullName evidence="5">MBL fold metallo-hydrolase</fullName>
    </submittedName>
</protein>
<dbReference type="GO" id="GO:0016787">
    <property type="term" value="F:hydrolase activity"/>
    <property type="evidence" value="ECO:0007669"/>
    <property type="project" value="UniProtKB-KW"/>
</dbReference>
<name>A0A4Q9DRZ2_9BACL</name>
<gene>
    <name evidence="5" type="ORF">EYB31_10995</name>
</gene>
<dbReference type="AlphaFoldDB" id="A0A4Q9DRZ2"/>
<dbReference type="InterPro" id="IPR050855">
    <property type="entry name" value="NDM-1-like"/>
</dbReference>
<dbReference type="SUPFAM" id="SSF56281">
    <property type="entry name" value="Metallo-hydrolase/oxidoreductase"/>
    <property type="match status" value="1"/>
</dbReference>
<organism evidence="5 6">
    <name type="scientific">Paenibacillus thalictri</name>
    <dbReference type="NCBI Taxonomy" id="2527873"/>
    <lineage>
        <taxon>Bacteria</taxon>
        <taxon>Bacillati</taxon>
        <taxon>Bacillota</taxon>
        <taxon>Bacilli</taxon>
        <taxon>Bacillales</taxon>
        <taxon>Paenibacillaceae</taxon>
        <taxon>Paenibacillus</taxon>
    </lineage>
</organism>
<dbReference type="InterPro" id="IPR001279">
    <property type="entry name" value="Metallo-B-lactamas"/>
</dbReference>
<dbReference type="PANTHER" id="PTHR42951">
    <property type="entry name" value="METALLO-BETA-LACTAMASE DOMAIN-CONTAINING"/>
    <property type="match status" value="1"/>
</dbReference>
<comment type="catalytic activity">
    <reaction evidence="3">
        <text>3',5'-cyclic UMP + H2O = UMP + H(+)</text>
        <dbReference type="Rhea" id="RHEA:70575"/>
        <dbReference type="ChEBI" id="CHEBI:15377"/>
        <dbReference type="ChEBI" id="CHEBI:15378"/>
        <dbReference type="ChEBI" id="CHEBI:57865"/>
        <dbReference type="ChEBI" id="CHEBI:184387"/>
    </reaction>
    <physiologicalReaction direction="left-to-right" evidence="3">
        <dbReference type="Rhea" id="RHEA:70576"/>
    </physiologicalReaction>
</comment>
<evidence type="ECO:0000256" key="2">
    <source>
        <dbReference type="ARBA" id="ARBA00034301"/>
    </source>
</evidence>
<evidence type="ECO:0000313" key="5">
    <source>
        <dbReference type="EMBL" id="TBL79584.1"/>
    </source>
</evidence>
<dbReference type="Proteomes" id="UP000293142">
    <property type="component" value="Unassembled WGS sequence"/>
</dbReference>
<dbReference type="CDD" id="cd07721">
    <property type="entry name" value="yflN-like_MBL-fold"/>
    <property type="match status" value="1"/>
</dbReference>
<feature type="domain" description="Metallo-beta-lactamase" evidence="4">
    <location>
        <begin position="14"/>
        <end position="221"/>
    </location>
</feature>
<proteinExistence type="predicted"/>
<accession>A0A4Q9DRZ2</accession>
<evidence type="ECO:0000256" key="3">
    <source>
        <dbReference type="ARBA" id="ARBA00048505"/>
    </source>
</evidence>
<dbReference type="EMBL" id="SIRE01000007">
    <property type="protein sequence ID" value="TBL79584.1"/>
    <property type="molecule type" value="Genomic_DNA"/>
</dbReference>
<dbReference type="OrthoDB" id="9802248at2"/>
<dbReference type="InterPro" id="IPR036866">
    <property type="entry name" value="RibonucZ/Hydroxyglut_hydro"/>
</dbReference>
<sequence>MLSITAPIMGQANTIHPVLLWDERDVVLVDTGFPGQWDQLRQEISAYGVEPERLNRIIVTHQDIDHIGNLQVIAESSSTVEVSAHELEKPYIQGDQRLLKFTDEAIASIDRMPEQVPESFRKGLKAIMLNPPRAKVDRLVQGEERLPWCGGITVIDTPGHTPGHISLYHEPSRTLIAGDALVVRDGKLYGSEPGTTLDLTAAQTSIAKLCGREMETVVCYHGGLFRDHVMDRLAELAAVKAQ</sequence>
<comment type="catalytic activity">
    <reaction evidence="1">
        <text>3',5'-cyclic CMP + H2O = CMP + H(+)</text>
        <dbReference type="Rhea" id="RHEA:72675"/>
        <dbReference type="ChEBI" id="CHEBI:15377"/>
        <dbReference type="ChEBI" id="CHEBI:15378"/>
        <dbReference type="ChEBI" id="CHEBI:58003"/>
        <dbReference type="ChEBI" id="CHEBI:60377"/>
    </reaction>
    <physiologicalReaction direction="left-to-right" evidence="1">
        <dbReference type="Rhea" id="RHEA:72676"/>
    </physiologicalReaction>
</comment>
<dbReference type="SMART" id="SM00849">
    <property type="entry name" value="Lactamase_B"/>
    <property type="match status" value="1"/>
</dbReference>
<evidence type="ECO:0000256" key="1">
    <source>
        <dbReference type="ARBA" id="ARBA00034221"/>
    </source>
</evidence>
<dbReference type="PANTHER" id="PTHR42951:SF15">
    <property type="entry name" value="METALLO-BETA-LACTAMASE SUPERFAMILY PROTEIN"/>
    <property type="match status" value="1"/>
</dbReference>
<dbReference type="Pfam" id="PF00753">
    <property type="entry name" value="Lactamase_B"/>
    <property type="match status" value="1"/>
</dbReference>
<evidence type="ECO:0000313" key="6">
    <source>
        <dbReference type="Proteomes" id="UP000293142"/>
    </source>
</evidence>
<evidence type="ECO:0000259" key="4">
    <source>
        <dbReference type="SMART" id="SM00849"/>
    </source>
</evidence>
<keyword evidence="5" id="KW-0378">Hydrolase</keyword>
<reference evidence="5 6" key="1">
    <citation type="submission" date="2019-02" db="EMBL/GenBank/DDBJ databases">
        <title>Paenibacillus sp. nov., isolated from surface-sterilized tissue of Thalictrum simplex L.</title>
        <authorList>
            <person name="Tuo L."/>
        </authorList>
    </citation>
    <scope>NUCLEOTIDE SEQUENCE [LARGE SCALE GENOMIC DNA]</scope>
    <source>
        <strain evidence="5 6">N2SHLJ1</strain>
    </source>
</reference>
<keyword evidence="6" id="KW-1185">Reference proteome</keyword>
<dbReference type="Gene3D" id="3.60.15.10">
    <property type="entry name" value="Ribonuclease Z/Hydroxyacylglutathione hydrolase-like"/>
    <property type="match status" value="1"/>
</dbReference>